<comment type="caution">
    <text evidence="10">The sequence shown here is derived from an EMBL/GenBank/DDBJ whole genome shotgun (WGS) entry which is preliminary data.</text>
</comment>
<keyword evidence="2" id="KW-1003">Cell membrane</keyword>
<evidence type="ECO:0000256" key="1">
    <source>
        <dbReference type="ARBA" id="ARBA00004651"/>
    </source>
</evidence>
<evidence type="ECO:0000256" key="8">
    <source>
        <dbReference type="SAM" id="Phobius"/>
    </source>
</evidence>
<reference evidence="10 11" key="1">
    <citation type="submission" date="2019-08" db="EMBL/GenBank/DDBJ databases">
        <title>In-depth cultivation of the pig gut microbiome towards novel bacterial diversity and tailored functional studies.</title>
        <authorList>
            <person name="Wylensek D."/>
            <person name="Hitch T.C.A."/>
            <person name="Clavel T."/>
        </authorList>
    </citation>
    <scope>NUCLEOTIDE SEQUENCE [LARGE SCALE GENOMIC DNA]</scope>
    <source>
        <strain evidence="10 11">WCA-383-APC-5B</strain>
    </source>
</reference>
<dbReference type="RefSeq" id="WP_154530918.1">
    <property type="nucleotide sequence ID" value="NZ_JAQXTV010000018.1"/>
</dbReference>
<comment type="subcellular location">
    <subcellularLocation>
        <location evidence="1">Cell membrane</location>
        <topology evidence="1">Multi-pass membrane protein</topology>
    </subcellularLocation>
</comment>
<feature type="transmembrane region" description="Helical" evidence="8">
    <location>
        <begin position="114"/>
        <end position="135"/>
    </location>
</feature>
<dbReference type="GO" id="GO:0015744">
    <property type="term" value="P:succinate transport"/>
    <property type="evidence" value="ECO:0007669"/>
    <property type="project" value="TreeGrafter"/>
</dbReference>
<feature type="transmembrane region" description="Helical" evidence="8">
    <location>
        <begin position="25"/>
        <end position="40"/>
    </location>
</feature>
<keyword evidence="4 8" id="KW-0812">Transmembrane</keyword>
<evidence type="ECO:0000256" key="6">
    <source>
        <dbReference type="ARBA" id="ARBA00023136"/>
    </source>
</evidence>
<dbReference type="GO" id="GO:0005886">
    <property type="term" value="C:plasma membrane"/>
    <property type="evidence" value="ECO:0007669"/>
    <property type="project" value="UniProtKB-SubCell"/>
</dbReference>
<dbReference type="Pfam" id="PF12821">
    <property type="entry name" value="ThrE_2"/>
    <property type="match status" value="1"/>
</dbReference>
<evidence type="ECO:0000256" key="4">
    <source>
        <dbReference type="ARBA" id="ARBA00022692"/>
    </source>
</evidence>
<feature type="transmembrane region" description="Helical" evidence="8">
    <location>
        <begin position="52"/>
        <end position="69"/>
    </location>
</feature>
<evidence type="ECO:0000313" key="11">
    <source>
        <dbReference type="Proteomes" id="UP000460287"/>
    </source>
</evidence>
<dbReference type="InterPro" id="IPR050539">
    <property type="entry name" value="ThrE_Dicarb/AminoAcid_Exp"/>
</dbReference>
<feature type="domain" description="Threonine/Serine exporter ThrE" evidence="9">
    <location>
        <begin position="5"/>
        <end position="132"/>
    </location>
</feature>
<comment type="similarity">
    <text evidence="7">Belongs to the ThrE exporter (TC 2.A.79) family.</text>
</comment>
<evidence type="ECO:0000313" key="10">
    <source>
        <dbReference type="EMBL" id="MSR91037.1"/>
    </source>
</evidence>
<dbReference type="InterPro" id="IPR024528">
    <property type="entry name" value="ThrE_2"/>
</dbReference>
<dbReference type="AlphaFoldDB" id="A0A7X2T0X1"/>
<accession>A0A7X2T0X1</accession>
<protein>
    <submittedName>
        <fullName evidence="10">Threonine/serine exporter</fullName>
    </submittedName>
</protein>
<evidence type="ECO:0000256" key="7">
    <source>
        <dbReference type="ARBA" id="ARBA00034125"/>
    </source>
</evidence>
<evidence type="ECO:0000259" key="9">
    <source>
        <dbReference type="Pfam" id="PF12821"/>
    </source>
</evidence>
<dbReference type="Proteomes" id="UP000460287">
    <property type="component" value="Unassembled WGS sequence"/>
</dbReference>
<evidence type="ECO:0000256" key="3">
    <source>
        <dbReference type="ARBA" id="ARBA00022519"/>
    </source>
</evidence>
<sequence>MIIEVIAAFFVAYGFGILFNIKGKYLFLSGIAGSIGWFAYKLCLNLGSSDNLAYFIAALSFSIFCQICAIKYHTPYTILSICALIPLVPGYGVYNSMYQFLTGNYIKAIDYGVTTLSNAGSLALGVILISSIFRTKKGFRYLLKK</sequence>
<keyword evidence="11" id="KW-1185">Reference proteome</keyword>
<dbReference type="EMBL" id="VULX01000006">
    <property type="protein sequence ID" value="MSR91037.1"/>
    <property type="molecule type" value="Genomic_DNA"/>
</dbReference>
<keyword evidence="5 8" id="KW-1133">Transmembrane helix</keyword>
<keyword evidence="3" id="KW-0997">Cell inner membrane</keyword>
<evidence type="ECO:0000256" key="2">
    <source>
        <dbReference type="ARBA" id="ARBA00022475"/>
    </source>
</evidence>
<dbReference type="PANTHER" id="PTHR34390">
    <property type="entry name" value="UPF0442 PROTEIN YJJB-RELATED"/>
    <property type="match status" value="1"/>
</dbReference>
<dbReference type="PANTHER" id="PTHR34390:SF1">
    <property type="entry name" value="SUCCINATE TRANSPORTER SUBUNIT YJJB-RELATED"/>
    <property type="match status" value="1"/>
</dbReference>
<organism evidence="10 11">
    <name type="scientific">Inconstantimicrobium porci</name>
    <dbReference type="NCBI Taxonomy" id="2652291"/>
    <lineage>
        <taxon>Bacteria</taxon>
        <taxon>Bacillati</taxon>
        <taxon>Bacillota</taxon>
        <taxon>Clostridia</taxon>
        <taxon>Eubacteriales</taxon>
        <taxon>Clostridiaceae</taxon>
        <taxon>Inconstantimicrobium</taxon>
    </lineage>
</organism>
<keyword evidence="6 8" id="KW-0472">Membrane</keyword>
<evidence type="ECO:0000256" key="5">
    <source>
        <dbReference type="ARBA" id="ARBA00022989"/>
    </source>
</evidence>
<gene>
    <name evidence="10" type="ORF">FYJ33_06350</name>
</gene>
<feature type="transmembrane region" description="Helical" evidence="8">
    <location>
        <begin position="76"/>
        <end position="94"/>
    </location>
</feature>
<name>A0A7X2T0X1_9CLOT</name>
<proteinExistence type="inferred from homology"/>